<dbReference type="InParanoid" id="A0A2P5FES3"/>
<sequence>MAKEVKRASVVNFDHDNASNDHDFQCVRLESKRYCCWPQPDIRCRDDMKVVDMPLWGGGMIVLVKKVGLP</sequence>
<evidence type="ECO:0000313" key="2">
    <source>
        <dbReference type="Proteomes" id="UP000237000"/>
    </source>
</evidence>
<proteinExistence type="predicted"/>
<reference evidence="2" key="1">
    <citation type="submission" date="2016-06" db="EMBL/GenBank/DDBJ databases">
        <title>Parallel loss of symbiosis genes in relatives of nitrogen-fixing non-legume Parasponia.</title>
        <authorList>
            <person name="Van Velzen R."/>
            <person name="Holmer R."/>
            <person name="Bu F."/>
            <person name="Rutten L."/>
            <person name="Van Zeijl A."/>
            <person name="Liu W."/>
            <person name="Santuari L."/>
            <person name="Cao Q."/>
            <person name="Sharma T."/>
            <person name="Shen D."/>
            <person name="Roswanjaya Y."/>
            <person name="Wardhani T."/>
            <person name="Kalhor M.S."/>
            <person name="Jansen J."/>
            <person name="Van den Hoogen J."/>
            <person name="Gungor B."/>
            <person name="Hartog M."/>
            <person name="Hontelez J."/>
            <person name="Verver J."/>
            <person name="Yang W.-C."/>
            <person name="Schijlen E."/>
            <person name="Repin R."/>
            <person name="Schilthuizen M."/>
            <person name="Schranz E."/>
            <person name="Heidstra R."/>
            <person name="Miyata K."/>
            <person name="Fedorova E."/>
            <person name="Kohlen W."/>
            <person name="Bisseling T."/>
            <person name="Smit S."/>
            <person name="Geurts R."/>
        </authorList>
    </citation>
    <scope>NUCLEOTIDE SEQUENCE [LARGE SCALE GENOMIC DNA]</scope>
    <source>
        <strain evidence="2">cv. RG33-2</strain>
    </source>
</reference>
<gene>
    <name evidence="1" type="ORF">TorRG33x02_078760</name>
</gene>
<organism evidence="1 2">
    <name type="scientific">Trema orientale</name>
    <name type="common">Charcoal tree</name>
    <name type="synonym">Celtis orientalis</name>
    <dbReference type="NCBI Taxonomy" id="63057"/>
    <lineage>
        <taxon>Eukaryota</taxon>
        <taxon>Viridiplantae</taxon>
        <taxon>Streptophyta</taxon>
        <taxon>Embryophyta</taxon>
        <taxon>Tracheophyta</taxon>
        <taxon>Spermatophyta</taxon>
        <taxon>Magnoliopsida</taxon>
        <taxon>eudicotyledons</taxon>
        <taxon>Gunneridae</taxon>
        <taxon>Pentapetalae</taxon>
        <taxon>rosids</taxon>
        <taxon>fabids</taxon>
        <taxon>Rosales</taxon>
        <taxon>Cannabaceae</taxon>
        <taxon>Trema</taxon>
    </lineage>
</organism>
<keyword evidence="2" id="KW-1185">Reference proteome</keyword>
<name>A0A2P5FES3_TREOI</name>
<protein>
    <submittedName>
        <fullName evidence="1">Uncharacterized protein</fullName>
    </submittedName>
</protein>
<comment type="caution">
    <text evidence="1">The sequence shown here is derived from an EMBL/GenBank/DDBJ whole genome shotgun (WGS) entry which is preliminary data.</text>
</comment>
<dbReference type="Proteomes" id="UP000237000">
    <property type="component" value="Unassembled WGS sequence"/>
</dbReference>
<dbReference type="OrthoDB" id="10339757at2759"/>
<dbReference type="AlphaFoldDB" id="A0A2P5FES3"/>
<evidence type="ECO:0000313" key="1">
    <source>
        <dbReference type="EMBL" id="PON96287.1"/>
    </source>
</evidence>
<accession>A0A2P5FES3</accession>
<dbReference type="EMBL" id="JXTC01000039">
    <property type="protein sequence ID" value="PON96287.1"/>
    <property type="molecule type" value="Genomic_DNA"/>
</dbReference>